<dbReference type="RefSeq" id="WP_067032885.1">
    <property type="nucleotide sequence ID" value="NZ_KQ949115.1"/>
</dbReference>
<dbReference type="OrthoDB" id="5118533at2"/>
<comment type="caution">
    <text evidence="3">The sequence shown here is derived from an EMBL/GenBank/DDBJ whole genome shotgun (WGS) entry which is preliminary data.</text>
</comment>
<gene>
    <name evidence="3" type="ORF">AQJ91_40870</name>
</gene>
<protein>
    <recommendedName>
        <fullName evidence="5">YbaB/EbfC DNA-binding family protein</fullName>
    </recommendedName>
</protein>
<evidence type="ECO:0000313" key="3">
    <source>
        <dbReference type="EMBL" id="KUO15553.1"/>
    </source>
</evidence>
<dbReference type="GO" id="GO:0003677">
    <property type="term" value="F:DNA binding"/>
    <property type="evidence" value="ECO:0007669"/>
    <property type="project" value="InterPro"/>
</dbReference>
<dbReference type="Pfam" id="PF02575">
    <property type="entry name" value="YbaB_DNA_bd"/>
    <property type="match status" value="1"/>
</dbReference>
<evidence type="ECO:0000313" key="4">
    <source>
        <dbReference type="Proteomes" id="UP000053260"/>
    </source>
</evidence>
<feature type="compositionally biased region" description="Basic and acidic residues" evidence="2">
    <location>
        <begin position="128"/>
        <end position="140"/>
    </location>
</feature>
<keyword evidence="4" id="KW-1185">Reference proteome</keyword>
<dbReference type="STRING" id="909626.AQJ91_40870"/>
<name>A0A101URH6_9ACTN</name>
<dbReference type="Proteomes" id="UP000053260">
    <property type="component" value="Unassembled WGS sequence"/>
</dbReference>
<evidence type="ECO:0008006" key="5">
    <source>
        <dbReference type="Google" id="ProtNLM"/>
    </source>
</evidence>
<proteinExistence type="predicted"/>
<feature type="coiled-coil region" evidence="1">
    <location>
        <begin position="9"/>
        <end position="36"/>
    </location>
</feature>
<feature type="region of interest" description="Disordered" evidence="2">
    <location>
        <begin position="112"/>
        <end position="146"/>
    </location>
</feature>
<evidence type="ECO:0000256" key="2">
    <source>
        <dbReference type="SAM" id="MobiDB-lite"/>
    </source>
</evidence>
<evidence type="ECO:0000256" key="1">
    <source>
        <dbReference type="SAM" id="Coils"/>
    </source>
</evidence>
<dbReference type="SUPFAM" id="SSF82607">
    <property type="entry name" value="YbaB-like"/>
    <property type="match status" value="1"/>
</dbReference>
<dbReference type="EMBL" id="LMXB01000110">
    <property type="protein sequence ID" value="KUO15553.1"/>
    <property type="molecule type" value="Genomic_DNA"/>
</dbReference>
<sequence length="146" mass="16055">MTTPFDQEIEELLGQYRKQRDEIADMRRQLDETTATVTAPKQAVKVTVGAQGEVTAIEFPTAAFRRMPPKELADTLLTTIQQARAKALEKTSELMSARLPAGVSMADLLQGKANPRDLLPEDPTMPDSVRDYVDHGRSGEAAEADN</sequence>
<dbReference type="InterPro" id="IPR036894">
    <property type="entry name" value="YbaB-like_sf"/>
</dbReference>
<keyword evidence="1" id="KW-0175">Coiled coil</keyword>
<dbReference type="Gene3D" id="3.30.1310.10">
    <property type="entry name" value="Nucleoid-associated protein YbaB-like domain"/>
    <property type="match status" value="1"/>
</dbReference>
<dbReference type="AlphaFoldDB" id="A0A101URH6"/>
<dbReference type="InterPro" id="IPR004401">
    <property type="entry name" value="YbaB/EbfC"/>
</dbReference>
<accession>A0A101URH6</accession>
<reference evidence="3 4" key="1">
    <citation type="submission" date="2015-10" db="EMBL/GenBank/DDBJ databases">
        <title>Draft genome sequence of Streptomyces sp. RV15, isolated from a marine sponge.</title>
        <authorList>
            <person name="Ruckert C."/>
            <person name="Abdelmohsen U.R."/>
            <person name="Winkler A."/>
            <person name="Hentschel U."/>
            <person name="Kalinowski J."/>
            <person name="Kampfer P."/>
            <person name="Glaeser S."/>
        </authorList>
    </citation>
    <scope>NUCLEOTIDE SEQUENCE [LARGE SCALE GENOMIC DNA]</scope>
    <source>
        <strain evidence="3 4">RV15</strain>
    </source>
</reference>
<organism evidence="3 4">
    <name type="scientific">Streptomyces dysideae</name>
    <dbReference type="NCBI Taxonomy" id="909626"/>
    <lineage>
        <taxon>Bacteria</taxon>
        <taxon>Bacillati</taxon>
        <taxon>Actinomycetota</taxon>
        <taxon>Actinomycetes</taxon>
        <taxon>Kitasatosporales</taxon>
        <taxon>Streptomycetaceae</taxon>
        <taxon>Streptomyces</taxon>
    </lineage>
</organism>